<evidence type="ECO:0000313" key="11">
    <source>
        <dbReference type="Proteomes" id="UP000183063"/>
    </source>
</evidence>
<dbReference type="Gene3D" id="3.40.309.10">
    <property type="entry name" value="Aldehyde Dehydrogenase, Chain A, domain 2"/>
    <property type="match status" value="1"/>
</dbReference>
<dbReference type="GO" id="GO:0055129">
    <property type="term" value="P:L-proline biosynthetic process"/>
    <property type="evidence" value="ECO:0007669"/>
    <property type="project" value="UniProtKB-UniRule"/>
</dbReference>
<dbReference type="PROSITE" id="PS01223">
    <property type="entry name" value="PROA"/>
    <property type="match status" value="1"/>
</dbReference>
<evidence type="ECO:0000256" key="7">
    <source>
        <dbReference type="HAMAP-Rule" id="MF_00412"/>
    </source>
</evidence>
<evidence type="ECO:0000256" key="5">
    <source>
        <dbReference type="ARBA" id="ARBA00023002"/>
    </source>
</evidence>
<comment type="subcellular location">
    <subcellularLocation>
        <location evidence="7">Cytoplasm</location>
    </subcellularLocation>
</comment>
<evidence type="ECO:0000313" key="9">
    <source>
        <dbReference type="EMBL" id="SEH42438.1"/>
    </source>
</evidence>
<dbReference type="GO" id="GO:0004350">
    <property type="term" value="F:glutamate-5-semialdehyde dehydrogenase activity"/>
    <property type="evidence" value="ECO:0007669"/>
    <property type="project" value="UniProtKB-UniRule"/>
</dbReference>
<reference evidence="9" key="3">
    <citation type="submission" date="2016-10" db="EMBL/GenBank/DDBJ databases">
        <authorList>
            <person name="de Groot N.N."/>
        </authorList>
    </citation>
    <scope>NUCLEOTIDE SEQUENCE [LARGE SCALE GENOMIC DNA]</scope>
    <source>
        <strain evidence="9">CCBAU85039</strain>
    </source>
</reference>
<protein>
    <recommendedName>
        <fullName evidence="7">Gamma-glutamyl phosphate reductase</fullName>
        <shortName evidence="7">GPR</shortName>
        <ecNumber evidence="7">1.2.1.41</ecNumber>
    </recommendedName>
    <alternativeName>
        <fullName evidence="7">Glutamate-5-semialdehyde dehydrogenase</fullName>
    </alternativeName>
    <alternativeName>
        <fullName evidence="7">Glutamyl-gamma-semialdehyde dehydrogenase</fullName>
        <shortName evidence="7">GSA dehydrogenase</shortName>
    </alternativeName>
</protein>
<dbReference type="Proteomes" id="UP000183063">
    <property type="component" value="Unassembled WGS sequence"/>
</dbReference>
<evidence type="ECO:0000256" key="6">
    <source>
        <dbReference type="ARBA" id="ARBA00049024"/>
    </source>
</evidence>
<sequence length="427" mass="44922">MLDTVAQSPDIDVLMNDIGRKAKAAARPLGFASTEAKNRALNAMADAILAGKDHILSENAKDLKDVAGTDMLESFVDRLTLTEKRIADMAEGIRAIAALKDPVGEVVAAWERPNGLKIERVRTPLGVIGVIFESRPNVTADAGALCLKAGNAVILRCGSDSRRSSQAIHACLVQGLNAAGLPEHAIQLVPVADRAAVGAMLRGLDGAIDVIVPRGGKSLVARVQNEARVPVFAHLEGLCHIYVDASADLRMAKEIVVNAKMRRTGICGAVETILVDSAAADTHLRPLLEALAGAGCEIRGSAAVVQAMPGVKPATEEDWSTEYLDAIVSVAVVDGISGAIQHIQTYSSNHTEAVIADDPTVVERFFTEVDSAILLHNASTQFADGGEFGMGAEIGIATGKMHARGPVGVEQLTSFKYRVHGTGQTRP</sequence>
<dbReference type="SUPFAM" id="SSF53720">
    <property type="entry name" value="ALDH-like"/>
    <property type="match status" value="1"/>
</dbReference>
<dbReference type="STRING" id="501024.RTCCBAU85039_0309"/>
<keyword evidence="2 7" id="KW-0028">Amino-acid biosynthesis</keyword>
<dbReference type="InterPro" id="IPR016162">
    <property type="entry name" value="Ald_DH_N"/>
</dbReference>
<keyword evidence="4 7" id="KW-0521">NADP</keyword>
<reference evidence="11" key="2">
    <citation type="submission" date="2016-10" db="EMBL/GenBank/DDBJ databases">
        <authorList>
            <person name="Wibberg D."/>
        </authorList>
    </citation>
    <scope>NUCLEOTIDE SEQUENCE [LARGE SCALE GENOMIC DNA]</scope>
</reference>
<evidence type="ECO:0000256" key="1">
    <source>
        <dbReference type="ARBA" id="ARBA00004985"/>
    </source>
</evidence>
<reference evidence="10 12" key="1">
    <citation type="submission" date="2016-10" db="EMBL/GenBank/DDBJ databases">
        <authorList>
            <person name="Varghese N."/>
            <person name="Submissions S."/>
        </authorList>
    </citation>
    <scope>NUCLEOTIDE SEQUENCE [LARGE SCALE GENOMIC DNA]</scope>
    <source>
        <strain evidence="10 12">CGMCC 1.7071</strain>
    </source>
</reference>
<dbReference type="RefSeq" id="WP_072369798.1">
    <property type="nucleotide sequence ID" value="NZ_FNXB01000001.1"/>
</dbReference>
<dbReference type="UniPathway" id="UPA00098">
    <property type="reaction ID" value="UER00360"/>
</dbReference>
<dbReference type="Pfam" id="PF00171">
    <property type="entry name" value="Aldedh"/>
    <property type="match status" value="1"/>
</dbReference>
<evidence type="ECO:0000313" key="12">
    <source>
        <dbReference type="Proteomes" id="UP000198939"/>
    </source>
</evidence>
<dbReference type="Proteomes" id="UP000198939">
    <property type="component" value="Unassembled WGS sequence"/>
</dbReference>
<dbReference type="InterPro" id="IPR020593">
    <property type="entry name" value="G-glutamylP_reductase_CS"/>
</dbReference>
<dbReference type="InterPro" id="IPR012134">
    <property type="entry name" value="Glu-5-SA_DH"/>
</dbReference>
<dbReference type="AlphaFoldDB" id="A0A1H8FI62"/>
<dbReference type="NCBIfam" id="TIGR00407">
    <property type="entry name" value="proA"/>
    <property type="match status" value="1"/>
</dbReference>
<dbReference type="InterPro" id="IPR000965">
    <property type="entry name" value="GPR_dom"/>
</dbReference>
<dbReference type="HAMAP" id="MF_00412">
    <property type="entry name" value="ProA"/>
    <property type="match status" value="1"/>
</dbReference>
<dbReference type="NCBIfam" id="NF001221">
    <property type="entry name" value="PRK00197.1"/>
    <property type="match status" value="1"/>
</dbReference>
<dbReference type="GO" id="GO:0050661">
    <property type="term" value="F:NADP binding"/>
    <property type="evidence" value="ECO:0007669"/>
    <property type="project" value="InterPro"/>
</dbReference>
<gene>
    <name evidence="9" type="primary">proA_1</name>
    <name evidence="7" type="synonym">proA</name>
    <name evidence="9" type="ORF">RTCCBAU85039_0309</name>
    <name evidence="10" type="ORF">SAMN05216228_1003316</name>
</gene>
<name>A0A1H8FI62_9HYPH</name>
<comment type="pathway">
    <text evidence="1 7">Amino-acid biosynthesis; L-proline biosynthesis; L-glutamate 5-semialdehyde from L-glutamate: step 2/2.</text>
</comment>
<dbReference type="CDD" id="cd07079">
    <property type="entry name" value="ALDH_F18-19_ProA-GPR"/>
    <property type="match status" value="1"/>
</dbReference>
<dbReference type="PANTHER" id="PTHR11063:SF8">
    <property type="entry name" value="DELTA-1-PYRROLINE-5-CARBOXYLATE SYNTHASE"/>
    <property type="match status" value="1"/>
</dbReference>
<accession>A0A1H8FI62</accession>
<dbReference type="InterPro" id="IPR016163">
    <property type="entry name" value="Ald_DH_C"/>
</dbReference>
<dbReference type="PIRSF" id="PIRSF000151">
    <property type="entry name" value="GPR"/>
    <property type="match status" value="1"/>
</dbReference>
<evidence type="ECO:0000313" key="10">
    <source>
        <dbReference type="EMBL" id="SEN31419.1"/>
    </source>
</evidence>
<dbReference type="GO" id="GO:0005737">
    <property type="term" value="C:cytoplasm"/>
    <property type="evidence" value="ECO:0007669"/>
    <property type="project" value="UniProtKB-SubCell"/>
</dbReference>
<keyword evidence="3 7" id="KW-0641">Proline biosynthesis</keyword>
<evidence type="ECO:0000259" key="8">
    <source>
        <dbReference type="Pfam" id="PF00171"/>
    </source>
</evidence>
<comment type="function">
    <text evidence="7">Catalyzes the NADPH-dependent reduction of L-glutamate 5-phosphate into L-glutamate 5-semialdehyde and phosphate. The product spontaneously undergoes cyclization to form 1-pyrroline-5-carboxylate.</text>
</comment>
<dbReference type="EMBL" id="FNXB01000001">
    <property type="protein sequence ID" value="SEH42438.1"/>
    <property type="molecule type" value="Genomic_DNA"/>
</dbReference>
<comment type="similarity">
    <text evidence="7">Belongs to the gamma-glutamyl phosphate reductase family.</text>
</comment>
<keyword evidence="7" id="KW-0963">Cytoplasm</keyword>
<comment type="catalytic activity">
    <reaction evidence="6 7">
        <text>L-glutamate 5-semialdehyde + phosphate + NADP(+) = L-glutamyl 5-phosphate + NADPH + H(+)</text>
        <dbReference type="Rhea" id="RHEA:19541"/>
        <dbReference type="ChEBI" id="CHEBI:15378"/>
        <dbReference type="ChEBI" id="CHEBI:43474"/>
        <dbReference type="ChEBI" id="CHEBI:57783"/>
        <dbReference type="ChEBI" id="CHEBI:58066"/>
        <dbReference type="ChEBI" id="CHEBI:58274"/>
        <dbReference type="ChEBI" id="CHEBI:58349"/>
        <dbReference type="EC" id="1.2.1.41"/>
    </reaction>
</comment>
<keyword evidence="5 7" id="KW-0560">Oxidoreductase</keyword>
<evidence type="ECO:0000256" key="2">
    <source>
        <dbReference type="ARBA" id="ARBA00022605"/>
    </source>
</evidence>
<dbReference type="InterPro" id="IPR015590">
    <property type="entry name" value="Aldehyde_DH_dom"/>
</dbReference>
<evidence type="ECO:0000256" key="3">
    <source>
        <dbReference type="ARBA" id="ARBA00022650"/>
    </source>
</evidence>
<dbReference type="InterPro" id="IPR016161">
    <property type="entry name" value="Ald_DH/histidinol_DH"/>
</dbReference>
<dbReference type="OrthoDB" id="9809970at2"/>
<evidence type="ECO:0000256" key="4">
    <source>
        <dbReference type="ARBA" id="ARBA00022857"/>
    </source>
</evidence>
<dbReference type="EC" id="1.2.1.41" evidence="7"/>
<organism evidence="9 11">
    <name type="scientific">Rhizobium tibeticum</name>
    <dbReference type="NCBI Taxonomy" id="501024"/>
    <lineage>
        <taxon>Bacteria</taxon>
        <taxon>Pseudomonadati</taxon>
        <taxon>Pseudomonadota</taxon>
        <taxon>Alphaproteobacteria</taxon>
        <taxon>Hyphomicrobiales</taxon>
        <taxon>Rhizobiaceae</taxon>
        <taxon>Rhizobium/Agrobacterium group</taxon>
        <taxon>Rhizobium</taxon>
    </lineage>
</organism>
<dbReference type="EMBL" id="FOCV01000003">
    <property type="protein sequence ID" value="SEN31419.1"/>
    <property type="molecule type" value="Genomic_DNA"/>
</dbReference>
<feature type="domain" description="Aldehyde dehydrogenase" evidence="8">
    <location>
        <begin position="20"/>
        <end position="291"/>
    </location>
</feature>
<dbReference type="Gene3D" id="3.40.605.10">
    <property type="entry name" value="Aldehyde Dehydrogenase, Chain A, domain 1"/>
    <property type="match status" value="1"/>
</dbReference>
<proteinExistence type="inferred from homology"/>
<dbReference type="PANTHER" id="PTHR11063">
    <property type="entry name" value="GLUTAMATE SEMIALDEHYDE DEHYDROGENASE"/>
    <property type="match status" value="1"/>
</dbReference>
<keyword evidence="12" id="KW-1185">Reference proteome</keyword>